<sequence>MSKKIETSQINQSLNRAVSQLPQPSLQKIIDTPVVKMERMDDITGQEPLKGGWFCRLCSPVQVRRMAAVCGCAVFFLAAGIGGVYSYQNLMVDSIVDMDVNPSFELKINKKDRVLSFVPLNEDAVQAAEGHTYKDWNIEEAVKDLYRIMEEKAYLTDDRKTVLISVENKNPNRVDQLQSQLSACIRKTAEESKRTVHIVTQEKKKDGALDQTALNYHISSGKLQFIRMMTAAYPDLDEMTLSRMSMEELYRIIFEREKEKPVWLQMDEEDWNEYKEEMRKAKYGDRDSSDDRDDDDFDDDDFDDDDSDDGDSDDNDSDDHVSDDRDPADDDFDDRESDDRNSADHDDLDDADSPGKNVDDDSEDKAPDDDESGGKASDDDNSDDRDSDNDDSEDEPDD</sequence>
<gene>
    <name evidence="4" type="ORF">CE91St55_44790</name>
</gene>
<feature type="compositionally biased region" description="Acidic residues" evidence="1">
    <location>
        <begin position="379"/>
        <end position="398"/>
    </location>
</feature>
<proteinExistence type="predicted"/>
<dbReference type="RefSeq" id="WP_006772878.1">
    <property type="nucleotide sequence ID" value="NZ_BQNJ01000002.1"/>
</dbReference>
<dbReference type="Proteomes" id="UP001055091">
    <property type="component" value="Unassembled WGS sequence"/>
</dbReference>
<feature type="compositionally biased region" description="Acidic residues" evidence="1">
    <location>
        <begin position="326"/>
        <end position="336"/>
    </location>
</feature>
<protein>
    <recommendedName>
        <fullName evidence="3">Anti-sigma factor RsgI-like middle domain-containing protein</fullName>
    </recommendedName>
</protein>
<dbReference type="Pfam" id="PF23750">
    <property type="entry name" value="RsgI_M"/>
    <property type="match status" value="1"/>
</dbReference>
<feature type="compositionally biased region" description="Acidic residues" evidence="1">
    <location>
        <begin position="360"/>
        <end position="371"/>
    </location>
</feature>
<dbReference type="AlphaFoldDB" id="A0A413WY21"/>
<organism evidence="4 5">
    <name type="scientific">Hungatella hathewayi</name>
    <dbReference type="NCBI Taxonomy" id="154046"/>
    <lineage>
        <taxon>Bacteria</taxon>
        <taxon>Bacillati</taxon>
        <taxon>Bacillota</taxon>
        <taxon>Clostridia</taxon>
        <taxon>Lachnospirales</taxon>
        <taxon>Lachnospiraceae</taxon>
        <taxon>Hungatella</taxon>
    </lineage>
</organism>
<keyword evidence="2" id="KW-0472">Membrane</keyword>
<evidence type="ECO:0000313" key="4">
    <source>
        <dbReference type="EMBL" id="GKH02498.1"/>
    </source>
</evidence>
<dbReference type="EMBL" id="BQNJ01000002">
    <property type="protein sequence ID" value="GKH02498.1"/>
    <property type="molecule type" value="Genomic_DNA"/>
</dbReference>
<keyword evidence="2" id="KW-1133">Transmembrane helix</keyword>
<accession>A0A413WY21</accession>
<name>A0A413WY21_9FIRM</name>
<evidence type="ECO:0000256" key="2">
    <source>
        <dbReference type="SAM" id="Phobius"/>
    </source>
</evidence>
<keyword evidence="2" id="KW-0812">Transmembrane</keyword>
<evidence type="ECO:0000259" key="3">
    <source>
        <dbReference type="Pfam" id="PF23750"/>
    </source>
</evidence>
<evidence type="ECO:0000313" key="5">
    <source>
        <dbReference type="Proteomes" id="UP001055091"/>
    </source>
</evidence>
<reference evidence="4" key="1">
    <citation type="submission" date="2022-01" db="EMBL/GenBank/DDBJ databases">
        <title>Novel bile acid biosynthetic pathways are enriched in the microbiome of centenarians.</title>
        <authorList>
            <person name="Sato Y."/>
            <person name="Atarashi K."/>
            <person name="Plichta R.D."/>
            <person name="Arai Y."/>
            <person name="Sasajima S."/>
            <person name="Kearney M.S."/>
            <person name="Suda W."/>
            <person name="Takeshita K."/>
            <person name="Sasaki T."/>
            <person name="Okamoto S."/>
            <person name="Skelly N.A."/>
            <person name="Okamura Y."/>
            <person name="Vlamakis H."/>
            <person name="Li Y."/>
            <person name="Tanoue T."/>
            <person name="Takei H."/>
            <person name="Nittono H."/>
            <person name="Narushima S."/>
            <person name="Irie J."/>
            <person name="Itoh H."/>
            <person name="Moriya K."/>
            <person name="Sugiura Y."/>
            <person name="Suematsu M."/>
            <person name="Moritoki N."/>
            <person name="Shibata S."/>
            <person name="Littman R.D."/>
            <person name="Fischbach A.M."/>
            <person name="Uwamino Y."/>
            <person name="Inoue T."/>
            <person name="Honda A."/>
            <person name="Hattori M."/>
            <person name="Murai T."/>
            <person name="Xavier J.R."/>
            <person name="Hirose N."/>
            <person name="Honda K."/>
        </authorList>
    </citation>
    <scope>NUCLEOTIDE SEQUENCE</scope>
    <source>
        <strain evidence="4">CE91-St55</strain>
    </source>
</reference>
<feature type="region of interest" description="Disordered" evidence="1">
    <location>
        <begin position="279"/>
        <end position="398"/>
    </location>
</feature>
<dbReference type="InterPro" id="IPR055431">
    <property type="entry name" value="RsgI_M"/>
</dbReference>
<comment type="caution">
    <text evidence="4">The sequence shown here is derived from an EMBL/GenBank/DDBJ whole genome shotgun (WGS) entry which is preliminary data.</text>
</comment>
<feature type="compositionally biased region" description="Acidic residues" evidence="1">
    <location>
        <begin position="290"/>
        <end position="317"/>
    </location>
</feature>
<feature type="transmembrane region" description="Helical" evidence="2">
    <location>
        <begin position="66"/>
        <end position="87"/>
    </location>
</feature>
<dbReference type="GeneID" id="93148582"/>
<feature type="domain" description="Anti-sigma factor RsgI-like middle" evidence="3">
    <location>
        <begin position="94"/>
        <end position="226"/>
    </location>
</feature>
<evidence type="ECO:0000256" key="1">
    <source>
        <dbReference type="SAM" id="MobiDB-lite"/>
    </source>
</evidence>
<feature type="compositionally biased region" description="Basic and acidic residues" evidence="1">
    <location>
        <begin position="279"/>
        <end position="289"/>
    </location>
</feature>